<dbReference type="PANTHER" id="PTHR42855">
    <property type="entry name" value="ABC TRANSPORTER ATP-BINDING SUBUNIT"/>
    <property type="match status" value="1"/>
</dbReference>
<dbReference type="InterPro" id="IPR032524">
    <property type="entry name" value="ABC_tran_C"/>
</dbReference>
<dbReference type="Pfam" id="PF16326">
    <property type="entry name" value="ABC_tran_CTD"/>
    <property type="match status" value="1"/>
</dbReference>
<evidence type="ECO:0000256" key="1">
    <source>
        <dbReference type="ARBA" id="ARBA00022741"/>
    </source>
</evidence>
<dbReference type="InterPro" id="IPR051309">
    <property type="entry name" value="ABCF_ATPase"/>
</dbReference>
<dbReference type="Gene3D" id="3.40.50.300">
    <property type="entry name" value="P-loop containing nucleotide triphosphate hydrolases"/>
    <property type="match status" value="2"/>
</dbReference>
<dbReference type="PROSITE" id="PS50893">
    <property type="entry name" value="ABC_TRANSPORTER_2"/>
    <property type="match status" value="2"/>
</dbReference>
<proteinExistence type="predicted"/>
<sequence length="623" mass="71552">MNYLSVENISKSYGERVLFEDISFGISKDQKVAFVAKNGSGKTSILNIIAGLDVPDSGQVVSRKGISIAYLAQKDDINPDLTIEETIFATDNKILSIVNQYEKALLNLDDTDAYQTAFEQMEQYNAWDFETQYRQILSKLKLDDLSLKVGALSGGQRKRLSLAIVLINKPDLLILDEPTNHLDLEMIEWLEAFFAKEKITLFMVTHDRYFLERVCNEILELDEGKIYKYKGNYSYYLQNKEERLALEATNLGKAKSLFKKELEWMRKQPKARTTKSKSRTDDFYQIKEKAHQRRQDHQVQLEINMERLGSKILELHKVSKSFGEKKILENFDYVFKRGERIGIIGKNGTGKSSFLNIITETAPLDAGKVILGETVKYGYYTQTGINIKEGQKVIDVVKEFGEFIPLTKGRKISASQLLERFLFDKKKQYDFVERLSGGEQKRLYLCAVLIQNPNFLILDEPTNDLDVVTLNVLESFLLDFPGNLIVVSHDRYFMDKIVDALFVFRGEGVVENFPGNYSDFRAYDDGSALTEVVAKPIGNKEEKKEVKKSNKNTLTFDEKREFGALEGDIERLQRRKATIEAEFLNVEIAPDDIAKKSEELQETIANLEQKEERWLELSMKLED</sequence>
<dbReference type="PROSITE" id="PS00211">
    <property type="entry name" value="ABC_TRANSPORTER_1"/>
    <property type="match status" value="1"/>
</dbReference>
<dbReference type="InterPro" id="IPR003593">
    <property type="entry name" value="AAA+_ATPase"/>
</dbReference>
<accession>A0ABM6Q4A7</accession>
<dbReference type="PANTHER" id="PTHR42855:SF1">
    <property type="entry name" value="ABC TRANSPORTER DOMAIN-CONTAINING PROTEIN"/>
    <property type="match status" value="1"/>
</dbReference>
<dbReference type="InterPro" id="IPR003439">
    <property type="entry name" value="ABC_transporter-like_ATP-bd"/>
</dbReference>
<dbReference type="Pfam" id="PF12848">
    <property type="entry name" value="ABC_tran_Xtn"/>
    <property type="match status" value="1"/>
</dbReference>
<evidence type="ECO:0000313" key="5">
    <source>
        <dbReference type="EMBL" id="AUC23967.1"/>
    </source>
</evidence>
<dbReference type="Pfam" id="PF00005">
    <property type="entry name" value="ABC_tran"/>
    <property type="match status" value="2"/>
</dbReference>
<dbReference type="Proteomes" id="UP000232721">
    <property type="component" value="Chromosome"/>
</dbReference>
<dbReference type="SUPFAM" id="SSF52540">
    <property type="entry name" value="P-loop containing nucleoside triphosphate hydrolases"/>
    <property type="match status" value="2"/>
</dbReference>
<feature type="domain" description="ABC transporter" evidence="4">
    <location>
        <begin position="4"/>
        <end position="248"/>
    </location>
</feature>
<dbReference type="SMART" id="SM00382">
    <property type="entry name" value="AAA"/>
    <property type="match status" value="2"/>
</dbReference>
<dbReference type="InterPro" id="IPR037118">
    <property type="entry name" value="Val-tRNA_synth_C_sf"/>
</dbReference>
<dbReference type="InterPro" id="IPR032781">
    <property type="entry name" value="ABC_tran_Xtn"/>
</dbReference>
<gene>
    <name evidence="5" type="ORF">BTO15_03950</name>
</gene>
<dbReference type="InterPro" id="IPR017871">
    <property type="entry name" value="ABC_transporter-like_CS"/>
</dbReference>
<dbReference type="CDD" id="cd03221">
    <property type="entry name" value="ABCF_EF-3"/>
    <property type="match status" value="2"/>
</dbReference>
<feature type="domain" description="ABC transporter" evidence="4">
    <location>
        <begin position="313"/>
        <end position="531"/>
    </location>
</feature>
<feature type="coiled-coil region" evidence="3">
    <location>
        <begin position="562"/>
        <end position="617"/>
    </location>
</feature>
<evidence type="ECO:0000256" key="3">
    <source>
        <dbReference type="SAM" id="Coils"/>
    </source>
</evidence>
<organism evidence="5 6">
    <name type="scientific">Polaribacter sejongensis</name>
    <dbReference type="NCBI Taxonomy" id="985043"/>
    <lineage>
        <taxon>Bacteria</taxon>
        <taxon>Pseudomonadati</taxon>
        <taxon>Bacteroidota</taxon>
        <taxon>Flavobacteriia</taxon>
        <taxon>Flavobacteriales</taxon>
        <taxon>Flavobacteriaceae</taxon>
    </lineage>
</organism>
<protein>
    <submittedName>
        <fullName evidence="5">ABC transporter</fullName>
    </submittedName>
</protein>
<name>A0ABM6Q4A7_9FLAO</name>
<evidence type="ECO:0000313" key="6">
    <source>
        <dbReference type="Proteomes" id="UP000232721"/>
    </source>
</evidence>
<evidence type="ECO:0000259" key="4">
    <source>
        <dbReference type="PROSITE" id="PS50893"/>
    </source>
</evidence>
<dbReference type="RefSeq" id="WP_208891183.1">
    <property type="nucleotide sequence ID" value="NZ_CP019336.1"/>
</dbReference>
<dbReference type="EMBL" id="CP019336">
    <property type="protein sequence ID" value="AUC23967.1"/>
    <property type="molecule type" value="Genomic_DNA"/>
</dbReference>
<keyword evidence="1" id="KW-0547">Nucleotide-binding</keyword>
<keyword evidence="2" id="KW-0067">ATP-binding</keyword>
<dbReference type="InterPro" id="IPR027417">
    <property type="entry name" value="P-loop_NTPase"/>
</dbReference>
<dbReference type="Gene3D" id="1.10.287.380">
    <property type="entry name" value="Valyl-tRNA synthetase, C-terminal domain"/>
    <property type="match status" value="1"/>
</dbReference>
<evidence type="ECO:0000256" key="2">
    <source>
        <dbReference type="ARBA" id="ARBA00022840"/>
    </source>
</evidence>
<keyword evidence="3" id="KW-0175">Coiled coil</keyword>
<reference evidence="5 6" key="1">
    <citation type="submission" date="2017-02" db="EMBL/GenBank/DDBJ databases">
        <title>Trade-off between light-utilization and light-protection in marine flavobacteria.</title>
        <authorList>
            <person name="Kumagai Y."/>
            <person name="Yoshizawa S."/>
            <person name="Kogure K."/>
            <person name="Iwasaki W."/>
        </authorList>
    </citation>
    <scope>NUCLEOTIDE SEQUENCE [LARGE SCALE GENOMIC DNA]</scope>
    <source>
        <strain evidence="5 6">KCTC 23670</strain>
    </source>
</reference>
<keyword evidence="6" id="KW-1185">Reference proteome</keyword>